<sequence length="349" mass="39038">MKTSILYAFFCLLITNNAFAQNGNTQIPVLQVNPNSTVSYQGNLSDGQQISDLSWAANSSVACFPATQNQKFTGNHVLYSTTIPKRSEMFIKVIPKNQNQNFSIYAYQVGETNEQLPPNLSSCVTCEADHKWDRNWKGKTQDHTRKIRLNAINHPYKVIIGVVGAEGLTEGDFTLEIKLIGGEEAPQLTQAKVNVTKIETKGAITTTSGNLETGILIRDLSWAENSSVACFPSIQNKKFSGNHVLYSTTIPKYSEMFVKVIPKNKNQNFSLYAYQVGLTNEQLPPKLSSCITCEASHKWDRKWRGKTQDHTRKIRVNAISRPYKIVIGVVGAEGLTEGDFELEIEIKRR</sequence>
<protein>
    <submittedName>
        <fullName evidence="2">Uncharacterized protein</fullName>
    </submittedName>
</protein>
<feature type="signal peptide" evidence="1">
    <location>
        <begin position="1"/>
        <end position="20"/>
    </location>
</feature>
<dbReference type="RefSeq" id="WP_174805959.1">
    <property type="nucleotide sequence ID" value="NZ_CP019288.1"/>
</dbReference>
<proteinExistence type="predicted"/>
<keyword evidence="1" id="KW-0732">Signal</keyword>
<dbReference type="Proteomes" id="UP000464657">
    <property type="component" value="Chromosome"/>
</dbReference>
<reference evidence="2 3" key="1">
    <citation type="journal article" date="2013" name="Int. J. Syst. Evol. Microbiol.">
        <title>Kordia antarctica sp. nov., isolated from Antarctic seawater.</title>
        <authorList>
            <person name="Baek K."/>
            <person name="Choi A."/>
            <person name="Kang I."/>
            <person name="Lee K."/>
            <person name="Cho J.C."/>
        </authorList>
    </citation>
    <scope>NUCLEOTIDE SEQUENCE [LARGE SCALE GENOMIC DNA]</scope>
    <source>
        <strain evidence="2 3">IMCC3317</strain>
    </source>
</reference>
<dbReference type="AlphaFoldDB" id="A0A7L4ZPF7"/>
<gene>
    <name evidence="2" type="ORF">IMCC3317_37720</name>
</gene>
<feature type="chain" id="PRO_5029727333" evidence="1">
    <location>
        <begin position="21"/>
        <end position="349"/>
    </location>
</feature>
<name>A0A7L4ZPF7_9FLAO</name>
<evidence type="ECO:0000256" key="1">
    <source>
        <dbReference type="SAM" id="SignalP"/>
    </source>
</evidence>
<organism evidence="2 3">
    <name type="scientific">Kordia antarctica</name>
    <dbReference type="NCBI Taxonomy" id="1218801"/>
    <lineage>
        <taxon>Bacteria</taxon>
        <taxon>Pseudomonadati</taxon>
        <taxon>Bacteroidota</taxon>
        <taxon>Flavobacteriia</taxon>
        <taxon>Flavobacteriales</taxon>
        <taxon>Flavobacteriaceae</taxon>
        <taxon>Kordia</taxon>
    </lineage>
</organism>
<evidence type="ECO:0000313" key="2">
    <source>
        <dbReference type="EMBL" id="QHI38380.1"/>
    </source>
</evidence>
<dbReference type="KEGG" id="kan:IMCC3317_37720"/>
<keyword evidence="3" id="KW-1185">Reference proteome</keyword>
<accession>A0A7L4ZPF7</accession>
<evidence type="ECO:0000313" key="3">
    <source>
        <dbReference type="Proteomes" id="UP000464657"/>
    </source>
</evidence>
<dbReference type="EMBL" id="CP019288">
    <property type="protein sequence ID" value="QHI38380.1"/>
    <property type="molecule type" value="Genomic_DNA"/>
</dbReference>